<dbReference type="GO" id="GO:0046872">
    <property type="term" value="F:metal ion binding"/>
    <property type="evidence" value="ECO:0007669"/>
    <property type="project" value="UniProtKB-KW"/>
</dbReference>
<evidence type="ECO:0000259" key="7">
    <source>
        <dbReference type="Pfam" id="PF00330"/>
    </source>
</evidence>
<comment type="subunit">
    <text evidence="1">Heterodimer of LeuC and LeuD.</text>
</comment>
<keyword evidence="2" id="KW-0004">4Fe-4S</keyword>
<evidence type="ECO:0000313" key="8">
    <source>
        <dbReference type="EMBL" id="RDJ20630.1"/>
    </source>
</evidence>
<evidence type="ECO:0000313" key="9">
    <source>
        <dbReference type="Proteomes" id="UP000255207"/>
    </source>
</evidence>
<dbReference type="AlphaFoldDB" id="A0A370L045"/>
<keyword evidence="5" id="KW-0411">Iron-sulfur</keyword>
<accession>A0A370L045</accession>
<dbReference type="Gene3D" id="3.30.499.10">
    <property type="entry name" value="Aconitase, domain 3"/>
    <property type="match status" value="2"/>
</dbReference>
<proteinExistence type="predicted"/>
<evidence type="ECO:0000256" key="6">
    <source>
        <dbReference type="ARBA" id="ARBA00023239"/>
    </source>
</evidence>
<feature type="domain" description="Aconitase/3-isopropylmalate dehydratase large subunit alpha/beta/alpha" evidence="7">
    <location>
        <begin position="79"/>
        <end position="272"/>
    </location>
</feature>
<dbReference type="GO" id="GO:0009098">
    <property type="term" value="P:L-leucine biosynthetic process"/>
    <property type="evidence" value="ECO:0007669"/>
    <property type="project" value="InterPro"/>
</dbReference>
<evidence type="ECO:0000256" key="3">
    <source>
        <dbReference type="ARBA" id="ARBA00022723"/>
    </source>
</evidence>
<dbReference type="PANTHER" id="PTHR43822">
    <property type="entry name" value="HOMOACONITASE, MITOCHONDRIAL-RELATED"/>
    <property type="match status" value="1"/>
</dbReference>
<dbReference type="NCBIfam" id="TIGR01343">
    <property type="entry name" value="hacA_fam"/>
    <property type="match status" value="1"/>
</dbReference>
<dbReference type="InterPro" id="IPR015931">
    <property type="entry name" value="Acnase/IPM_dHydase_lsu_aba_1/3"/>
</dbReference>
<protein>
    <submittedName>
        <fullName evidence="8">Homoaconitate hydratase family protein</fullName>
    </submittedName>
</protein>
<evidence type="ECO:0000256" key="4">
    <source>
        <dbReference type="ARBA" id="ARBA00023004"/>
    </source>
</evidence>
<dbReference type="PANTHER" id="PTHR43822:SF2">
    <property type="entry name" value="HOMOACONITASE, MITOCHONDRIAL"/>
    <property type="match status" value="1"/>
</dbReference>
<keyword evidence="6" id="KW-0456">Lyase</keyword>
<dbReference type="NCBIfam" id="TIGR02086">
    <property type="entry name" value="IPMI_arch"/>
    <property type="match status" value="1"/>
</dbReference>
<dbReference type="GO" id="GO:0003861">
    <property type="term" value="F:3-isopropylmalate dehydratase activity"/>
    <property type="evidence" value="ECO:0007669"/>
    <property type="project" value="InterPro"/>
</dbReference>
<dbReference type="RefSeq" id="WP_114831668.1">
    <property type="nucleotide sequence ID" value="NZ_QQTO01000011.1"/>
</dbReference>
<evidence type="ECO:0000256" key="1">
    <source>
        <dbReference type="ARBA" id="ARBA00011271"/>
    </source>
</evidence>
<comment type="caution">
    <text evidence="8">The sequence shown here is derived from an EMBL/GenBank/DDBJ whole genome shotgun (WGS) entry which is preliminary data.</text>
</comment>
<dbReference type="InterPro" id="IPR001030">
    <property type="entry name" value="Acoase/IPM_deHydtase_lsu_aba"/>
</dbReference>
<dbReference type="GO" id="GO:0051539">
    <property type="term" value="F:4 iron, 4 sulfur cluster binding"/>
    <property type="evidence" value="ECO:0007669"/>
    <property type="project" value="UniProtKB-KW"/>
</dbReference>
<reference evidence="9" key="1">
    <citation type="submission" date="2018-07" db="EMBL/GenBank/DDBJ databases">
        <authorList>
            <person name="Safronova V.I."/>
            <person name="Chirak E.R."/>
            <person name="Sazanova A.L."/>
        </authorList>
    </citation>
    <scope>NUCLEOTIDE SEQUENCE [LARGE SCALE GENOMIC DNA]</scope>
    <source>
        <strain evidence="9">RCAM04685</strain>
    </source>
</reference>
<dbReference type="SUPFAM" id="SSF53732">
    <property type="entry name" value="Aconitase iron-sulfur domain"/>
    <property type="match status" value="1"/>
</dbReference>
<gene>
    <name evidence="8" type="ORF">DWE98_23070</name>
</gene>
<keyword evidence="4" id="KW-0408">Iron</keyword>
<feature type="domain" description="Aconitase/3-isopropylmalate dehydratase large subunit alpha/beta/alpha" evidence="7">
    <location>
        <begin position="282"/>
        <end position="407"/>
    </location>
</feature>
<dbReference type="Proteomes" id="UP000255207">
    <property type="component" value="Unassembled WGS sequence"/>
</dbReference>
<sequence>MGMTVIEKILARAGGVEKVSPGELAVVNVDMTVILDMSFLHNVRREFLKLNDPDKTAVIYDHMVPAPDRNAAEAHGYGRAFVKRFGISRFHDVGPNQGICHTIIAENGYARPGTVLVCADSHTCAAGAFNCAARGVGFPDMVYAATTGKAWFQVGETIRYDLVGKLRPGVATKDVFLHIAGLYGDHANQNVEFGGPGLANLSIDARRTLATMGAELSAEFVTFEPDQILIDYMSGRTELPFEPAYADPDARYLARHTIDLDAITPQVALPDAVVNNSVSVDDIADQKIDQAFIGSCANGSLDDLAEAARVVAGRQVATGVRFIVTPGSQQIYRRALAAGYVQTLLDAGAVVTPATCGACFGGHMGLLGPNETCITASTRNFKGRMGDPSARIFMASPATVAASAIAGHIVHPDYAEGARS</sequence>
<evidence type="ECO:0000256" key="2">
    <source>
        <dbReference type="ARBA" id="ARBA00022485"/>
    </source>
</evidence>
<dbReference type="OrthoDB" id="9802769at2"/>
<evidence type="ECO:0000256" key="5">
    <source>
        <dbReference type="ARBA" id="ARBA00023014"/>
    </source>
</evidence>
<organism evidence="8 9">
    <name type="scientific">Bosea caraganae</name>
    <dbReference type="NCBI Taxonomy" id="2763117"/>
    <lineage>
        <taxon>Bacteria</taxon>
        <taxon>Pseudomonadati</taxon>
        <taxon>Pseudomonadota</taxon>
        <taxon>Alphaproteobacteria</taxon>
        <taxon>Hyphomicrobiales</taxon>
        <taxon>Boseaceae</taxon>
        <taxon>Bosea</taxon>
    </lineage>
</organism>
<dbReference type="NCBIfam" id="NF001614">
    <property type="entry name" value="PRK00402.1"/>
    <property type="match status" value="1"/>
</dbReference>
<dbReference type="InterPro" id="IPR036008">
    <property type="entry name" value="Aconitase_4Fe-4S_dom"/>
</dbReference>
<dbReference type="PRINTS" id="PR00415">
    <property type="entry name" value="ACONITASE"/>
</dbReference>
<keyword evidence="3" id="KW-0479">Metal-binding</keyword>
<name>A0A370L045_9HYPH</name>
<keyword evidence="9" id="KW-1185">Reference proteome</keyword>
<dbReference type="InterPro" id="IPR006251">
    <property type="entry name" value="Homoacnase/IPMdehydase_lsu"/>
</dbReference>
<dbReference type="EMBL" id="QQTP01000016">
    <property type="protein sequence ID" value="RDJ20630.1"/>
    <property type="molecule type" value="Genomic_DNA"/>
</dbReference>
<dbReference type="Pfam" id="PF00330">
    <property type="entry name" value="Aconitase"/>
    <property type="match status" value="2"/>
</dbReference>
<dbReference type="InterPro" id="IPR011826">
    <property type="entry name" value="HAcnase/IPMdehydase_lsu_prok"/>
</dbReference>
<dbReference type="InterPro" id="IPR050067">
    <property type="entry name" value="IPM_dehydratase_rel_enz"/>
</dbReference>